<dbReference type="GO" id="GO:0051087">
    <property type="term" value="F:protein-folding chaperone binding"/>
    <property type="evidence" value="ECO:0007669"/>
    <property type="project" value="InterPro"/>
</dbReference>
<organism evidence="5 6">
    <name type="scientific">Vanilla planifolia</name>
    <name type="common">Vanilla</name>
    <dbReference type="NCBI Taxonomy" id="51239"/>
    <lineage>
        <taxon>Eukaryota</taxon>
        <taxon>Viridiplantae</taxon>
        <taxon>Streptophyta</taxon>
        <taxon>Embryophyta</taxon>
        <taxon>Tracheophyta</taxon>
        <taxon>Spermatophyta</taxon>
        <taxon>Magnoliopsida</taxon>
        <taxon>Liliopsida</taxon>
        <taxon>Asparagales</taxon>
        <taxon>Orchidaceae</taxon>
        <taxon>Vanilloideae</taxon>
        <taxon>Vanilleae</taxon>
        <taxon>Vanilla</taxon>
    </lineage>
</organism>
<dbReference type="PANTHER" id="PTHR12329">
    <property type="entry name" value="BCL2-ASSOCIATED ATHANOGENE"/>
    <property type="match status" value="1"/>
</dbReference>
<comment type="caution">
    <text evidence="5">The sequence shown here is derived from an EMBL/GenBank/DDBJ whole genome shotgun (WGS) entry which is preliminary data.</text>
</comment>
<dbReference type="PANTHER" id="PTHR12329:SF11">
    <property type="entry name" value="BAG FAMILY MOLECULAR CHAPERONE REGULATOR 1"/>
    <property type="match status" value="1"/>
</dbReference>
<dbReference type="EMBL" id="JADCNL010000012">
    <property type="protein sequence ID" value="KAG0457211.1"/>
    <property type="molecule type" value="Genomic_DNA"/>
</dbReference>
<dbReference type="SUPFAM" id="SSF63491">
    <property type="entry name" value="BAG domain"/>
    <property type="match status" value="1"/>
</dbReference>
<sequence length="312" mass="34288">MMRMRTQSPSGEVPGKPIGAIRSAPATILVNEPAQWEVRPCGMLVQKRNGEVGAAGPPLPILRLRVKYGSKYHEICVSSQATFGELKKLLAERTGLHPQDQKILFKDKERNPAAYLDTSGVKDRSKLVVVEDPAAQAKRVLEMRRTAKLEKAAKSISQISLEVDKLASQVSALEAVITKGGKVADTEVVKLTEMLMNELLKLDGVIADGDVKLQRRLQVRRVQKYVETLDLLKVKNARPQGDNGQSPVAQPEHKQQQKQKPLRSTPTPSVIVTTKWETFDSLFSPSASATTSATTTTASSAAPTPRFDWELF</sequence>
<dbReference type="Pfam" id="PF02179">
    <property type="entry name" value="BAG"/>
    <property type="match status" value="1"/>
</dbReference>
<keyword evidence="1" id="KW-0143">Chaperone</keyword>
<evidence type="ECO:0008006" key="7">
    <source>
        <dbReference type="Google" id="ProtNLM"/>
    </source>
</evidence>
<dbReference type="InterPro" id="IPR000626">
    <property type="entry name" value="Ubiquitin-like_dom"/>
</dbReference>
<name>A0A835UF91_VANPL</name>
<evidence type="ECO:0000259" key="3">
    <source>
        <dbReference type="PROSITE" id="PS50053"/>
    </source>
</evidence>
<dbReference type="GO" id="GO:0005737">
    <property type="term" value="C:cytoplasm"/>
    <property type="evidence" value="ECO:0007669"/>
    <property type="project" value="TreeGrafter"/>
</dbReference>
<dbReference type="Proteomes" id="UP000636800">
    <property type="component" value="Chromosome 12"/>
</dbReference>
<dbReference type="Gene3D" id="3.10.20.90">
    <property type="entry name" value="Phosphatidylinositol 3-kinase Catalytic Subunit, Chain A, domain 1"/>
    <property type="match status" value="1"/>
</dbReference>
<dbReference type="InterPro" id="IPR039773">
    <property type="entry name" value="BAG_chaperone_regulator"/>
</dbReference>
<dbReference type="InterPro" id="IPR036533">
    <property type="entry name" value="BAG_dom_sf"/>
</dbReference>
<dbReference type="Pfam" id="PF00240">
    <property type="entry name" value="ubiquitin"/>
    <property type="match status" value="1"/>
</dbReference>
<feature type="region of interest" description="Disordered" evidence="2">
    <location>
        <begin position="284"/>
        <end position="304"/>
    </location>
</feature>
<dbReference type="InterPro" id="IPR003103">
    <property type="entry name" value="BAG_domain"/>
</dbReference>
<dbReference type="GO" id="GO:0000774">
    <property type="term" value="F:adenyl-nucleotide exchange factor activity"/>
    <property type="evidence" value="ECO:0007669"/>
    <property type="project" value="TreeGrafter"/>
</dbReference>
<evidence type="ECO:0000256" key="1">
    <source>
        <dbReference type="ARBA" id="ARBA00023186"/>
    </source>
</evidence>
<keyword evidence="6" id="KW-1185">Reference proteome</keyword>
<dbReference type="GO" id="GO:0050821">
    <property type="term" value="P:protein stabilization"/>
    <property type="evidence" value="ECO:0007669"/>
    <property type="project" value="TreeGrafter"/>
</dbReference>
<dbReference type="InterPro" id="IPR029071">
    <property type="entry name" value="Ubiquitin-like_domsf"/>
</dbReference>
<dbReference type="OrthoDB" id="676979at2759"/>
<protein>
    <recommendedName>
        <fullName evidence="7">BAG family molecular chaperone regulator 1</fullName>
    </recommendedName>
</protein>
<feature type="domain" description="Ubiquitin-like" evidence="3">
    <location>
        <begin position="62"/>
        <end position="130"/>
    </location>
</feature>
<dbReference type="SMART" id="SM00264">
    <property type="entry name" value="BAG"/>
    <property type="match status" value="1"/>
</dbReference>
<dbReference type="PROSITE" id="PS50053">
    <property type="entry name" value="UBIQUITIN_2"/>
    <property type="match status" value="1"/>
</dbReference>
<gene>
    <name evidence="5" type="ORF">HPP92_022368</name>
</gene>
<proteinExistence type="predicted"/>
<dbReference type="PROSITE" id="PS51035">
    <property type="entry name" value="BAG"/>
    <property type="match status" value="1"/>
</dbReference>
<feature type="domain" description="BAG" evidence="4">
    <location>
        <begin position="155"/>
        <end position="233"/>
    </location>
</feature>
<reference evidence="5 6" key="1">
    <citation type="journal article" date="2020" name="Nat. Food">
        <title>A phased Vanilla planifolia genome enables genetic improvement of flavour and production.</title>
        <authorList>
            <person name="Hasing T."/>
            <person name="Tang H."/>
            <person name="Brym M."/>
            <person name="Khazi F."/>
            <person name="Huang T."/>
            <person name="Chambers A.H."/>
        </authorList>
    </citation>
    <scope>NUCLEOTIDE SEQUENCE [LARGE SCALE GENOMIC DNA]</scope>
    <source>
        <tissue evidence="5">Leaf</tissue>
    </source>
</reference>
<accession>A0A835UF91</accession>
<dbReference type="SUPFAM" id="SSF54236">
    <property type="entry name" value="Ubiquitin-like"/>
    <property type="match status" value="1"/>
</dbReference>
<feature type="region of interest" description="Disordered" evidence="2">
    <location>
        <begin position="236"/>
        <end position="267"/>
    </location>
</feature>
<evidence type="ECO:0000313" key="6">
    <source>
        <dbReference type="Proteomes" id="UP000636800"/>
    </source>
</evidence>
<dbReference type="Gene3D" id="1.20.58.120">
    <property type="entry name" value="BAG domain"/>
    <property type="match status" value="1"/>
</dbReference>
<dbReference type="AlphaFoldDB" id="A0A835UF91"/>
<evidence type="ECO:0000313" key="5">
    <source>
        <dbReference type="EMBL" id="KAG0457211.1"/>
    </source>
</evidence>
<evidence type="ECO:0000259" key="4">
    <source>
        <dbReference type="PROSITE" id="PS51035"/>
    </source>
</evidence>
<evidence type="ECO:0000256" key="2">
    <source>
        <dbReference type="SAM" id="MobiDB-lite"/>
    </source>
</evidence>